<reference evidence="6 7" key="1">
    <citation type="submission" date="2013-12" db="EMBL/GenBank/DDBJ databases">
        <authorList>
            <consortium name="DOE Joint Genome Institute"/>
            <person name="Eisen J."/>
            <person name="Huntemann M."/>
            <person name="Han J."/>
            <person name="Chen A."/>
            <person name="Kyrpides N."/>
            <person name="Mavromatis K."/>
            <person name="Markowitz V."/>
            <person name="Palaniappan K."/>
            <person name="Ivanova N."/>
            <person name="Schaumberg A."/>
            <person name="Pati A."/>
            <person name="Liolios K."/>
            <person name="Nordberg H.P."/>
            <person name="Cantor M.N."/>
            <person name="Hua S.X."/>
            <person name="Woyke T."/>
        </authorList>
    </citation>
    <scope>NUCLEOTIDE SEQUENCE [LARGE SCALE GENOMIC DNA]</scope>
    <source>
        <strain evidence="7">DSM 19437</strain>
    </source>
</reference>
<dbReference type="STRING" id="929713.NIASO_02065"/>
<dbReference type="RefSeq" id="WP_008583977.1">
    <property type="nucleotide sequence ID" value="NZ_CP007035.1"/>
</dbReference>
<dbReference type="GO" id="GO:0016829">
    <property type="term" value="F:lyase activity"/>
    <property type="evidence" value="ECO:0007669"/>
    <property type="project" value="UniProtKB-KW"/>
</dbReference>
<dbReference type="SUPFAM" id="SSF51905">
    <property type="entry name" value="FAD/NAD(P)-binding domain"/>
    <property type="match status" value="1"/>
</dbReference>
<accession>W0EU56</accession>
<keyword evidence="6" id="KW-0456">Lyase</keyword>
<dbReference type="OrthoDB" id="668499at2"/>
<dbReference type="GO" id="GO:0046872">
    <property type="term" value="F:metal ion binding"/>
    <property type="evidence" value="ECO:0007669"/>
    <property type="project" value="UniProtKB-KW"/>
</dbReference>
<keyword evidence="5" id="KW-0411">Iron-sulfur</keyword>
<organism evidence="6 7">
    <name type="scientific">Niabella soli DSM 19437</name>
    <dbReference type="NCBI Taxonomy" id="929713"/>
    <lineage>
        <taxon>Bacteria</taxon>
        <taxon>Pseudomonadati</taxon>
        <taxon>Bacteroidota</taxon>
        <taxon>Chitinophagia</taxon>
        <taxon>Chitinophagales</taxon>
        <taxon>Chitinophagaceae</taxon>
        <taxon>Niabella</taxon>
    </lineage>
</organism>
<evidence type="ECO:0000313" key="7">
    <source>
        <dbReference type="Proteomes" id="UP000003586"/>
    </source>
</evidence>
<dbReference type="GO" id="GO:0051539">
    <property type="term" value="F:4 iron, 4 sulfur cluster binding"/>
    <property type="evidence" value="ECO:0007669"/>
    <property type="project" value="UniProtKB-KW"/>
</dbReference>
<dbReference type="PANTHER" id="PTHR43498:SF1">
    <property type="entry name" value="COB--COM HETERODISULFIDE REDUCTASE IRON-SULFUR SUBUNIT A"/>
    <property type="match status" value="1"/>
</dbReference>
<keyword evidence="4" id="KW-0408">Iron</keyword>
<keyword evidence="3" id="KW-0560">Oxidoreductase</keyword>
<proteinExistence type="predicted"/>
<dbReference type="GO" id="GO:0016491">
    <property type="term" value="F:oxidoreductase activity"/>
    <property type="evidence" value="ECO:0007669"/>
    <property type="project" value="UniProtKB-KW"/>
</dbReference>
<dbReference type="Proteomes" id="UP000003586">
    <property type="component" value="Chromosome"/>
</dbReference>
<name>W0EU56_9BACT</name>
<dbReference type="PANTHER" id="PTHR43498">
    <property type="entry name" value="FERREDOXIN:COB-COM HETERODISULFIDE REDUCTASE SUBUNIT A"/>
    <property type="match status" value="1"/>
</dbReference>
<protein>
    <submittedName>
        <fullName evidence="6">Xanthan lyase</fullName>
    </submittedName>
</protein>
<evidence type="ECO:0000256" key="2">
    <source>
        <dbReference type="ARBA" id="ARBA00022723"/>
    </source>
</evidence>
<dbReference type="eggNOG" id="COG0665">
    <property type="taxonomic scope" value="Bacteria"/>
</dbReference>
<evidence type="ECO:0000256" key="4">
    <source>
        <dbReference type="ARBA" id="ARBA00023004"/>
    </source>
</evidence>
<dbReference type="HOGENOM" id="CLU_025277_0_0_10"/>
<sequence>MQRRKFIQSLAIGSGAVVSGSIPGLKVSGKSRGERTADVIIYGGTAAAVTAAVKAKQLGKTVLIVCPEMHLGGMTSGGLGFTDTGNKSVIGGLAREFYHRVWLHYEDPRSWRWQKKEAYGNKGQGTPAIDGANRTMWIFEPHAAEQIFEAFIKEHHITVYRDEWLDRSAGVQRKDNQIVSINTLKGNRYAGKMFIDATYEGDLMAAAGVSFTVGREAAAAYGEKWAGVLTGVFHHGHYFKSLVDPYKIPGKPSSGLLAGISGEPPGAYNAGDKKVQAYCYRMCFSSHPENRVAFPKPPGYDPAQYELLIRVFNSGWRELFHKFDPIPNFKTDTNNHGPFSTDYIGMNYQYPEASYALRQQIINNHKRYQQGLFYFIATDPRIPREVQQEFNKWGLARDEFKDNGNWPSQLYIREARRMVSDFVMTEHEILGERGIPDAVGMGSYTLDSHNVQRYVTSEGFVQNEGDFGVSVPKPYHISYKSIVPKEKECRNLLVPVCLSSSHVAYGSIRMEPVFMILGESAATAAVMAIDHKVSVQKIDYAELKNNLQKQEQKIDS</sequence>
<evidence type="ECO:0000313" key="6">
    <source>
        <dbReference type="EMBL" id="AHF14302.1"/>
    </source>
</evidence>
<evidence type="ECO:0000256" key="5">
    <source>
        <dbReference type="ARBA" id="ARBA00023014"/>
    </source>
</evidence>
<gene>
    <name evidence="6" type="ORF">NIASO_02065</name>
</gene>
<keyword evidence="1" id="KW-0004">4Fe-4S</keyword>
<evidence type="ECO:0000256" key="3">
    <source>
        <dbReference type="ARBA" id="ARBA00023002"/>
    </source>
</evidence>
<dbReference type="Pfam" id="PF12831">
    <property type="entry name" value="FAD_oxidored"/>
    <property type="match status" value="1"/>
</dbReference>
<dbReference type="InterPro" id="IPR039650">
    <property type="entry name" value="HdrA-like"/>
</dbReference>
<dbReference type="AlphaFoldDB" id="W0EU56"/>
<dbReference type="EMBL" id="CP007035">
    <property type="protein sequence ID" value="AHF14302.1"/>
    <property type="molecule type" value="Genomic_DNA"/>
</dbReference>
<keyword evidence="7" id="KW-1185">Reference proteome</keyword>
<dbReference type="KEGG" id="nso:NIASO_02065"/>
<dbReference type="InterPro" id="IPR036188">
    <property type="entry name" value="FAD/NAD-bd_sf"/>
</dbReference>
<evidence type="ECO:0000256" key="1">
    <source>
        <dbReference type="ARBA" id="ARBA00022485"/>
    </source>
</evidence>
<keyword evidence="2" id="KW-0479">Metal-binding</keyword>